<accession>A0A150Q7N1</accession>
<dbReference type="RefSeq" id="WP_061611968.1">
    <property type="nucleotide sequence ID" value="NZ_JEMA01000960.1"/>
</dbReference>
<name>A0A150Q7N1_SORCE</name>
<comment type="caution">
    <text evidence="1">The sequence shown here is derived from an EMBL/GenBank/DDBJ whole genome shotgun (WGS) entry which is preliminary data.</text>
</comment>
<evidence type="ECO:0000313" key="2">
    <source>
        <dbReference type="Proteomes" id="UP000075260"/>
    </source>
</evidence>
<evidence type="ECO:0000313" key="1">
    <source>
        <dbReference type="EMBL" id="KYF63873.1"/>
    </source>
</evidence>
<gene>
    <name evidence="1" type="ORF">BE15_12425</name>
</gene>
<organism evidence="1 2">
    <name type="scientific">Sorangium cellulosum</name>
    <name type="common">Polyangium cellulosum</name>
    <dbReference type="NCBI Taxonomy" id="56"/>
    <lineage>
        <taxon>Bacteria</taxon>
        <taxon>Pseudomonadati</taxon>
        <taxon>Myxococcota</taxon>
        <taxon>Polyangia</taxon>
        <taxon>Polyangiales</taxon>
        <taxon>Polyangiaceae</taxon>
        <taxon>Sorangium</taxon>
    </lineage>
</organism>
<proteinExistence type="predicted"/>
<protein>
    <submittedName>
        <fullName evidence="1">Uncharacterized protein</fullName>
    </submittedName>
</protein>
<sequence length="224" mass="25347">MGRERELSQLSTEWRHCMDEPAATAVVFFVLALARPEVNELFPALWGERNGLWICLGPLPRRAGEQLVRKVLGGRMDADQLERILARADGNAFVLEEQIRAIAEGRSEGMPETALAMVQARLEALGIEERRVLRAASVFGETLCKGETIRRRRNNIEQFRWVARSARHRGGKRWEVEHGVHGRGRGAWGERAEPVRFWRERYCRSAARSVAPGHAYGDAEPGAR</sequence>
<dbReference type="AlphaFoldDB" id="A0A150Q7N1"/>
<dbReference type="Proteomes" id="UP000075260">
    <property type="component" value="Unassembled WGS sequence"/>
</dbReference>
<reference evidence="1 2" key="1">
    <citation type="submission" date="2014-02" db="EMBL/GenBank/DDBJ databases">
        <title>The small core and large imbalanced accessory genome model reveals a collaborative survival strategy of Sorangium cellulosum strains in nature.</title>
        <authorList>
            <person name="Han K."/>
            <person name="Peng R."/>
            <person name="Blom J."/>
            <person name="Li Y.-Z."/>
        </authorList>
    </citation>
    <scope>NUCLEOTIDE SEQUENCE [LARGE SCALE GENOMIC DNA]</scope>
    <source>
        <strain evidence="1 2">So0008-312</strain>
    </source>
</reference>
<dbReference type="EMBL" id="JEMA01000960">
    <property type="protein sequence ID" value="KYF63873.1"/>
    <property type="molecule type" value="Genomic_DNA"/>
</dbReference>